<proteinExistence type="predicted"/>
<keyword evidence="3" id="KW-1185">Reference proteome</keyword>
<name>A0ABP8TP59_9ACTN</name>
<dbReference type="PANTHER" id="PTHR36453">
    <property type="entry name" value="SECRETED PROTEIN-RELATED"/>
    <property type="match status" value="1"/>
</dbReference>
<feature type="domain" description="Ricin B lectin" evidence="1">
    <location>
        <begin position="599"/>
        <end position="728"/>
    </location>
</feature>
<dbReference type="InterPro" id="IPR012334">
    <property type="entry name" value="Pectin_lyas_fold"/>
</dbReference>
<dbReference type="Pfam" id="PF21231">
    <property type="entry name" value="GH141_M"/>
    <property type="match status" value="1"/>
</dbReference>
<dbReference type="SMART" id="SM00458">
    <property type="entry name" value="RICIN"/>
    <property type="match status" value="1"/>
</dbReference>
<accession>A0ABP8TP59</accession>
<dbReference type="InterPro" id="IPR006626">
    <property type="entry name" value="PbH1"/>
</dbReference>
<dbReference type="PROSITE" id="PS50231">
    <property type="entry name" value="RICIN_B_LECTIN"/>
    <property type="match status" value="1"/>
</dbReference>
<evidence type="ECO:0000313" key="2">
    <source>
        <dbReference type="EMBL" id="GAA4613023.1"/>
    </source>
</evidence>
<dbReference type="Gene3D" id="2.160.20.10">
    <property type="entry name" value="Single-stranded right-handed beta-helix, Pectin lyase-like"/>
    <property type="match status" value="2"/>
</dbReference>
<evidence type="ECO:0000259" key="1">
    <source>
        <dbReference type="SMART" id="SM00458"/>
    </source>
</evidence>
<dbReference type="EMBL" id="BAABHJ010000022">
    <property type="protein sequence ID" value="GAA4613023.1"/>
    <property type="molecule type" value="Genomic_DNA"/>
</dbReference>
<dbReference type="SUPFAM" id="SSF51126">
    <property type="entry name" value="Pectin lyase-like"/>
    <property type="match status" value="1"/>
</dbReference>
<dbReference type="PANTHER" id="PTHR36453:SF1">
    <property type="entry name" value="RIGHT HANDED BETA HELIX DOMAIN-CONTAINING PROTEIN"/>
    <property type="match status" value="1"/>
</dbReference>
<dbReference type="InterPro" id="IPR011050">
    <property type="entry name" value="Pectin_lyase_fold/virulence"/>
</dbReference>
<sequence>MNGGMSGDIVVQLADGIYRQTAPLRFTAADSGTNGHTVVWQAAPSAHPVISGAKAVTGWSLADSSKNIWKANVGTGVDTRQLYIDGLPVTRARTTLNRSDFTFTATGMRFASSALGYLNGLTNQNRVEVESVDSFTDRYSPVQSISGNVLTMQQPAWNNNTFGYDTLNSPFRAGPLYLENAYEFLDSPGEWYLNTATSTLYYIPRSGQNMSSVDVELPLVQSLLDVGGTYDSPAHDITFSGITFSGTSWLGPGSGQGYADQQTGAYVSGNWSWPAFGSCTSGCTQFEATRPHWNQMPAAVQVSAASGITFSGDQFVDLGQTAVGIGNDANAHAGGVGLGASSITVSGSVFTSDAAGAIVAGGVQADAHHPSDQRMVNKNITVSDNLVHDIGLDYRGITSFLLTYVTNAVITHNEVYNMPYSGISVGYGWGANDAGGSNDYANRGLYNYQPRYSTGTTASNNQVTGNYVHDIMQQMNDGGCVYTLSANPNALINGNYCLRTAGGHGLYFDEGSRNFTATGNVFSSIGGYWSIANYNGGNNTGALALTNNWYSGGSTDIFNGDHGNSVAGNTQVNNNSWPSGAQSVMSAAGIRSGNGGGGSTAVGVLRGVGSNRCLDVPNGSQTDGTFLQIWDCNGGAGQQWTLNASNELTVYGTKCLDVPGNATSPGTRVEVWTCNGGANQQWRLNSDGTVVGVGSGLCLDVTGQGTANGAAVEIWTCNGGGNQKWTRG</sequence>
<dbReference type="Proteomes" id="UP001500212">
    <property type="component" value="Unassembled WGS sequence"/>
</dbReference>
<gene>
    <name evidence="2" type="ORF">GCM10023195_56180</name>
</gene>
<comment type="caution">
    <text evidence="2">The sequence shown here is derived from an EMBL/GenBank/DDBJ whole genome shotgun (WGS) entry which is preliminary data.</text>
</comment>
<reference evidence="3" key="1">
    <citation type="journal article" date="2019" name="Int. J. Syst. Evol. Microbiol.">
        <title>The Global Catalogue of Microorganisms (GCM) 10K type strain sequencing project: providing services to taxonomists for standard genome sequencing and annotation.</title>
        <authorList>
            <consortium name="The Broad Institute Genomics Platform"/>
            <consortium name="The Broad Institute Genome Sequencing Center for Infectious Disease"/>
            <person name="Wu L."/>
            <person name="Ma J."/>
        </authorList>
    </citation>
    <scope>NUCLEOTIDE SEQUENCE [LARGE SCALE GENOMIC DNA]</scope>
    <source>
        <strain evidence="3">JCM 17938</strain>
    </source>
</reference>
<organism evidence="2 3">
    <name type="scientific">Actinoallomurus liliacearum</name>
    <dbReference type="NCBI Taxonomy" id="1080073"/>
    <lineage>
        <taxon>Bacteria</taxon>
        <taxon>Bacillati</taxon>
        <taxon>Actinomycetota</taxon>
        <taxon>Actinomycetes</taxon>
        <taxon>Streptosporangiales</taxon>
        <taxon>Thermomonosporaceae</taxon>
        <taxon>Actinoallomurus</taxon>
    </lineage>
</organism>
<dbReference type="Gene3D" id="2.80.10.50">
    <property type="match status" value="1"/>
</dbReference>
<dbReference type="SMART" id="SM00710">
    <property type="entry name" value="PbH1"/>
    <property type="match status" value="6"/>
</dbReference>
<protein>
    <submittedName>
        <fullName evidence="2">RICIN domain-containing protein</fullName>
    </submittedName>
</protein>
<dbReference type="InterPro" id="IPR035992">
    <property type="entry name" value="Ricin_B-like_lectins"/>
</dbReference>
<dbReference type="CDD" id="cd23418">
    <property type="entry name" value="beta-trefoil_Ricin_XLN-like"/>
    <property type="match status" value="1"/>
</dbReference>
<dbReference type="SUPFAM" id="SSF50370">
    <property type="entry name" value="Ricin B-like lectins"/>
    <property type="match status" value="1"/>
</dbReference>
<evidence type="ECO:0000313" key="3">
    <source>
        <dbReference type="Proteomes" id="UP001500212"/>
    </source>
</evidence>
<dbReference type="InterPro" id="IPR048482">
    <property type="entry name" value="GH141_ins"/>
</dbReference>
<dbReference type="Pfam" id="PF00652">
    <property type="entry name" value="Ricin_B_lectin"/>
    <property type="match status" value="1"/>
</dbReference>
<dbReference type="InterPro" id="IPR000772">
    <property type="entry name" value="Ricin_B_lectin"/>
</dbReference>